<organism evidence="2 3">
    <name type="scientific">Rhamnusium bicolor</name>
    <dbReference type="NCBI Taxonomy" id="1586634"/>
    <lineage>
        <taxon>Eukaryota</taxon>
        <taxon>Metazoa</taxon>
        <taxon>Ecdysozoa</taxon>
        <taxon>Arthropoda</taxon>
        <taxon>Hexapoda</taxon>
        <taxon>Insecta</taxon>
        <taxon>Pterygota</taxon>
        <taxon>Neoptera</taxon>
        <taxon>Endopterygota</taxon>
        <taxon>Coleoptera</taxon>
        <taxon>Polyphaga</taxon>
        <taxon>Cucujiformia</taxon>
        <taxon>Chrysomeloidea</taxon>
        <taxon>Cerambycidae</taxon>
        <taxon>Lepturinae</taxon>
        <taxon>Rhagiini</taxon>
        <taxon>Rhamnusium</taxon>
    </lineage>
</organism>
<evidence type="ECO:0000313" key="2">
    <source>
        <dbReference type="EMBL" id="KAJ8945179.1"/>
    </source>
</evidence>
<comment type="caution">
    <text evidence="2">The sequence shown here is derived from an EMBL/GenBank/DDBJ whole genome shotgun (WGS) entry which is preliminary data.</text>
</comment>
<feature type="signal peptide" evidence="1">
    <location>
        <begin position="1"/>
        <end position="15"/>
    </location>
</feature>
<evidence type="ECO:0000256" key="1">
    <source>
        <dbReference type="SAM" id="SignalP"/>
    </source>
</evidence>
<keyword evidence="3" id="KW-1185">Reference proteome</keyword>
<evidence type="ECO:0000313" key="3">
    <source>
        <dbReference type="Proteomes" id="UP001162156"/>
    </source>
</evidence>
<gene>
    <name evidence="2" type="ORF">NQ314_009311</name>
</gene>
<proteinExistence type="predicted"/>
<accession>A0AAV8Y1A5</accession>
<dbReference type="EMBL" id="JANEYF010002538">
    <property type="protein sequence ID" value="KAJ8945179.1"/>
    <property type="molecule type" value="Genomic_DNA"/>
</dbReference>
<dbReference type="Proteomes" id="UP001162156">
    <property type="component" value="Unassembled WGS sequence"/>
</dbReference>
<feature type="chain" id="PRO_5043675931" evidence="1">
    <location>
        <begin position="16"/>
        <end position="61"/>
    </location>
</feature>
<sequence length="61" mass="7354">MVWMFLMTEAILAISQRECNNKETQVIPYFKNSFSLGAPYHCSSDNRYRFYRSYCKQEQTK</sequence>
<name>A0AAV8Y1A5_9CUCU</name>
<protein>
    <submittedName>
        <fullName evidence="2">Uncharacterized protein</fullName>
    </submittedName>
</protein>
<dbReference type="AlphaFoldDB" id="A0AAV8Y1A5"/>
<reference evidence="2" key="1">
    <citation type="journal article" date="2023" name="Insect Mol. Biol.">
        <title>Genome sequencing provides insights into the evolution of gene families encoding plant cell wall-degrading enzymes in longhorned beetles.</title>
        <authorList>
            <person name="Shin N.R."/>
            <person name="Okamura Y."/>
            <person name="Kirsch R."/>
            <person name="Pauchet Y."/>
        </authorList>
    </citation>
    <scope>NUCLEOTIDE SEQUENCE</scope>
    <source>
        <strain evidence="2">RBIC_L_NR</strain>
    </source>
</reference>
<keyword evidence="1" id="KW-0732">Signal</keyword>